<organism evidence="3 4">
    <name type="scientific">Rhypophila decipiens</name>
    <dbReference type="NCBI Taxonomy" id="261697"/>
    <lineage>
        <taxon>Eukaryota</taxon>
        <taxon>Fungi</taxon>
        <taxon>Dikarya</taxon>
        <taxon>Ascomycota</taxon>
        <taxon>Pezizomycotina</taxon>
        <taxon>Sordariomycetes</taxon>
        <taxon>Sordariomycetidae</taxon>
        <taxon>Sordariales</taxon>
        <taxon>Naviculisporaceae</taxon>
        <taxon>Rhypophila</taxon>
    </lineage>
</organism>
<reference evidence="3" key="2">
    <citation type="submission" date="2023-05" db="EMBL/GenBank/DDBJ databases">
        <authorList>
            <consortium name="Lawrence Berkeley National Laboratory"/>
            <person name="Steindorff A."/>
            <person name="Hensen N."/>
            <person name="Bonometti L."/>
            <person name="Westerberg I."/>
            <person name="Brannstrom I.O."/>
            <person name="Guillou S."/>
            <person name="Cros-Aarteil S."/>
            <person name="Calhoun S."/>
            <person name="Haridas S."/>
            <person name="Kuo A."/>
            <person name="Mondo S."/>
            <person name="Pangilinan J."/>
            <person name="Riley R."/>
            <person name="Labutti K."/>
            <person name="Andreopoulos B."/>
            <person name="Lipzen A."/>
            <person name="Chen C."/>
            <person name="Yanf M."/>
            <person name="Daum C."/>
            <person name="Ng V."/>
            <person name="Clum A."/>
            <person name="Ohm R."/>
            <person name="Martin F."/>
            <person name="Silar P."/>
            <person name="Natvig D."/>
            <person name="Lalanne C."/>
            <person name="Gautier V."/>
            <person name="Ament-Velasquez S.L."/>
            <person name="Kruys A."/>
            <person name="Hutchinson M.I."/>
            <person name="Powell A.J."/>
            <person name="Barry K."/>
            <person name="Miller A.N."/>
            <person name="Grigoriev I.V."/>
            <person name="Debuchy R."/>
            <person name="Gladieux P."/>
            <person name="Thoren M.H."/>
            <person name="Johannesson H."/>
        </authorList>
    </citation>
    <scope>NUCLEOTIDE SEQUENCE</scope>
    <source>
        <strain evidence="3">PSN293</strain>
    </source>
</reference>
<dbReference type="AlphaFoldDB" id="A0AAN6YB69"/>
<gene>
    <name evidence="3" type="ORF">QBC37DRAFT_423077</name>
</gene>
<reference evidence="3" key="1">
    <citation type="journal article" date="2023" name="Mol. Phylogenet. Evol.">
        <title>Genome-scale phylogeny and comparative genomics of the fungal order Sordariales.</title>
        <authorList>
            <person name="Hensen N."/>
            <person name="Bonometti L."/>
            <person name="Westerberg I."/>
            <person name="Brannstrom I.O."/>
            <person name="Guillou S."/>
            <person name="Cros-Aarteil S."/>
            <person name="Calhoun S."/>
            <person name="Haridas S."/>
            <person name="Kuo A."/>
            <person name="Mondo S."/>
            <person name="Pangilinan J."/>
            <person name="Riley R."/>
            <person name="LaButti K."/>
            <person name="Andreopoulos B."/>
            <person name="Lipzen A."/>
            <person name="Chen C."/>
            <person name="Yan M."/>
            <person name="Daum C."/>
            <person name="Ng V."/>
            <person name="Clum A."/>
            <person name="Steindorff A."/>
            <person name="Ohm R.A."/>
            <person name="Martin F."/>
            <person name="Silar P."/>
            <person name="Natvig D.O."/>
            <person name="Lalanne C."/>
            <person name="Gautier V."/>
            <person name="Ament-Velasquez S.L."/>
            <person name="Kruys A."/>
            <person name="Hutchinson M.I."/>
            <person name="Powell A.J."/>
            <person name="Barry K."/>
            <person name="Miller A.N."/>
            <person name="Grigoriev I.V."/>
            <person name="Debuchy R."/>
            <person name="Gladieux P."/>
            <person name="Hiltunen Thoren M."/>
            <person name="Johannesson H."/>
        </authorList>
    </citation>
    <scope>NUCLEOTIDE SEQUENCE</scope>
    <source>
        <strain evidence="3">PSN293</strain>
    </source>
</reference>
<dbReference type="Gene3D" id="3.40.640.10">
    <property type="entry name" value="Type I PLP-dependent aspartate aminotransferase-like (Major domain)"/>
    <property type="match status" value="1"/>
</dbReference>
<proteinExistence type="predicted"/>
<keyword evidence="4" id="KW-1185">Reference proteome</keyword>
<dbReference type="Pfam" id="PF00266">
    <property type="entry name" value="Aminotran_5"/>
    <property type="match status" value="1"/>
</dbReference>
<keyword evidence="1" id="KW-0663">Pyridoxal phosphate</keyword>
<dbReference type="Proteomes" id="UP001301769">
    <property type="component" value="Unassembled WGS sequence"/>
</dbReference>
<dbReference type="SUPFAM" id="SSF53383">
    <property type="entry name" value="PLP-dependent transferases"/>
    <property type="match status" value="1"/>
</dbReference>
<feature type="domain" description="Aminotransferase class V" evidence="2">
    <location>
        <begin position="22"/>
        <end position="215"/>
    </location>
</feature>
<evidence type="ECO:0000256" key="1">
    <source>
        <dbReference type="ARBA" id="ARBA00022898"/>
    </source>
</evidence>
<evidence type="ECO:0000313" key="3">
    <source>
        <dbReference type="EMBL" id="KAK4213422.1"/>
    </source>
</evidence>
<keyword evidence="3" id="KW-0808">Transferase</keyword>
<dbReference type="PANTHER" id="PTHR43092">
    <property type="entry name" value="L-CYSTEINE DESULFHYDRASE"/>
    <property type="match status" value="1"/>
</dbReference>
<keyword evidence="3" id="KW-0032">Aminotransferase</keyword>
<protein>
    <submittedName>
        <fullName evidence="3">Aminotransferase family protein</fullName>
    </submittedName>
</protein>
<dbReference type="GO" id="GO:0008483">
    <property type="term" value="F:transaminase activity"/>
    <property type="evidence" value="ECO:0007669"/>
    <property type="project" value="UniProtKB-KW"/>
</dbReference>
<accession>A0AAN6YB69</accession>
<dbReference type="PANTHER" id="PTHR43092:SF2">
    <property type="entry name" value="HERCYNYLCYSTEINE SULFOXIDE LYASE"/>
    <property type="match status" value="1"/>
</dbReference>
<name>A0AAN6YB69_9PEZI</name>
<dbReference type="EMBL" id="MU858109">
    <property type="protein sequence ID" value="KAK4213422.1"/>
    <property type="molecule type" value="Genomic_DNA"/>
</dbReference>
<evidence type="ECO:0000259" key="2">
    <source>
        <dbReference type="Pfam" id="PF00266"/>
    </source>
</evidence>
<dbReference type="InterPro" id="IPR015424">
    <property type="entry name" value="PyrdxlP-dep_Trfase"/>
</dbReference>
<comment type="caution">
    <text evidence="3">The sequence shown here is derived from an EMBL/GenBank/DDBJ whole genome shotgun (WGS) entry which is preliminary data.</text>
</comment>
<sequence length="423" mass="47697">MREYQDRAEARPDPFILYEYFDLLEQSQSAVAMLLEAPRETVVFVSNASMGVNTILRNMMWDADLKDEILHFDTIYGGCGNTVDYMVESSYGRVSSRVIHLSYPCEDSEIVTAFQDAVQASIRDGKRPRICIFDVVTSVPGVRFPFEAVTAACKEAGILSLIDGAQGIGMVGLNLSRTDPDFFVSNCHKWLHVPRGCAVLYVPLRNQHLMRSPLPTSHGFISKPRPGQPVAQRNAPVPMKSPSHFLNNFNFVGTLDNSPYLCVKDSIQWRHDVLGGEDRILAYQRDLARKGGRLVAEALGTWVLDNEAGTLTECAMVNIPLPFGIVPDGTVSDEDRNRVGSRGENDEQVHYVIPREHATKVTAWIKQTLMDEYNTFIMIYTYHDRWFARISAQVYLDEDDFRWAGMTLRAVSERVVSERPMCS</sequence>
<evidence type="ECO:0000313" key="4">
    <source>
        <dbReference type="Proteomes" id="UP001301769"/>
    </source>
</evidence>
<dbReference type="InterPro" id="IPR015421">
    <property type="entry name" value="PyrdxlP-dep_Trfase_major"/>
</dbReference>
<dbReference type="InterPro" id="IPR000192">
    <property type="entry name" value="Aminotrans_V_dom"/>
</dbReference>